<sequence length="163" mass="18625">MAEVESGAVWWSESSLEARQGMFNNFKKAMTKEFEMTDIGEMSYFLGVEVKQIEDGIFKSQKKYAEQILRRLIMKDCNPIAIPAEAGMELRIDSYRKTKALIMKSNNKSGSPNLSHHCYNPAALLIVFRYNNLSPRLQSRVTRKSDGKEWKWTAVLPAVLVTV</sequence>
<reference evidence="2" key="1">
    <citation type="submission" date="2022-12" db="EMBL/GenBank/DDBJ databases">
        <title>Draft genome assemblies for two species of Escallonia (Escalloniales).</title>
        <authorList>
            <person name="Chanderbali A."/>
            <person name="Dervinis C."/>
            <person name="Anghel I."/>
            <person name="Soltis D."/>
            <person name="Soltis P."/>
            <person name="Zapata F."/>
        </authorList>
    </citation>
    <scope>NUCLEOTIDE SEQUENCE</scope>
    <source>
        <strain evidence="2">UCBG92.1500</strain>
        <tissue evidence="2">Leaf</tissue>
    </source>
</reference>
<accession>A0AA88U1T6</accession>
<dbReference type="InterPro" id="IPR013103">
    <property type="entry name" value="RVT_2"/>
</dbReference>
<dbReference type="Proteomes" id="UP001187471">
    <property type="component" value="Unassembled WGS sequence"/>
</dbReference>
<evidence type="ECO:0000313" key="3">
    <source>
        <dbReference type="Proteomes" id="UP001187471"/>
    </source>
</evidence>
<feature type="domain" description="Reverse transcriptase Ty1/copia-type" evidence="1">
    <location>
        <begin position="21"/>
        <end position="85"/>
    </location>
</feature>
<name>A0AA88U1T6_9ASTE</name>
<dbReference type="AlphaFoldDB" id="A0AA88U1T6"/>
<proteinExistence type="predicted"/>
<organism evidence="2 3">
    <name type="scientific">Escallonia rubra</name>
    <dbReference type="NCBI Taxonomy" id="112253"/>
    <lineage>
        <taxon>Eukaryota</taxon>
        <taxon>Viridiplantae</taxon>
        <taxon>Streptophyta</taxon>
        <taxon>Embryophyta</taxon>
        <taxon>Tracheophyta</taxon>
        <taxon>Spermatophyta</taxon>
        <taxon>Magnoliopsida</taxon>
        <taxon>eudicotyledons</taxon>
        <taxon>Gunneridae</taxon>
        <taxon>Pentapetalae</taxon>
        <taxon>asterids</taxon>
        <taxon>campanulids</taxon>
        <taxon>Escalloniales</taxon>
        <taxon>Escalloniaceae</taxon>
        <taxon>Escallonia</taxon>
    </lineage>
</organism>
<comment type="caution">
    <text evidence="2">The sequence shown here is derived from an EMBL/GenBank/DDBJ whole genome shotgun (WGS) entry which is preliminary data.</text>
</comment>
<gene>
    <name evidence="2" type="ORF">RJ640_020417</name>
</gene>
<keyword evidence="3" id="KW-1185">Reference proteome</keyword>
<evidence type="ECO:0000313" key="2">
    <source>
        <dbReference type="EMBL" id="KAK2968009.1"/>
    </source>
</evidence>
<evidence type="ECO:0000259" key="1">
    <source>
        <dbReference type="Pfam" id="PF07727"/>
    </source>
</evidence>
<dbReference type="Pfam" id="PF07727">
    <property type="entry name" value="RVT_2"/>
    <property type="match status" value="1"/>
</dbReference>
<protein>
    <recommendedName>
        <fullName evidence="1">Reverse transcriptase Ty1/copia-type domain-containing protein</fullName>
    </recommendedName>
</protein>
<dbReference type="EMBL" id="JAVXUO010002958">
    <property type="protein sequence ID" value="KAK2968009.1"/>
    <property type="molecule type" value="Genomic_DNA"/>
</dbReference>